<dbReference type="Gene3D" id="2.60.40.10">
    <property type="entry name" value="Immunoglobulins"/>
    <property type="match status" value="4"/>
</dbReference>
<evidence type="ECO:0000259" key="4">
    <source>
        <dbReference type="PROSITE" id="PS50835"/>
    </source>
</evidence>
<dbReference type="InterPro" id="IPR036179">
    <property type="entry name" value="Ig-like_dom_sf"/>
</dbReference>
<proteinExistence type="predicted"/>
<evidence type="ECO:0000256" key="1">
    <source>
        <dbReference type="ARBA" id="ARBA00022737"/>
    </source>
</evidence>
<dbReference type="CDD" id="cd00063">
    <property type="entry name" value="FN3"/>
    <property type="match status" value="2"/>
</dbReference>
<feature type="region of interest" description="Disordered" evidence="3">
    <location>
        <begin position="701"/>
        <end position="741"/>
    </location>
</feature>
<dbReference type="PROSITE" id="PS50853">
    <property type="entry name" value="FN3"/>
    <property type="match status" value="2"/>
</dbReference>
<accession>A0A2H8TSL4</accession>
<keyword evidence="1" id="KW-0677">Repeat</keyword>
<sequence length="1191" mass="133473">MGNSSSSHGKLHKLQYSGAASSRDHLSSSSSSERFTSGPPSAPGKPYLVVADPADEPDVITVKWKPPARDCGSKITGYIVEHRRTISPHWVKATPGKVLHNQLTLSGLEPGWRYQFRVKAINAFGQSPPSIVSDPVTMTVHRTAVVAPVFVCGIEDRVALENDQVKFEVEFEGTPTPKISWYKDGFELFSNRRQRVNTDNGMSTLYIHQAEYSDEGEIKCSATNRAGHAITKARLRLEAPPMVRLPQDYEDGLLLEQNEPMRLKVSVSGRPLPQVTWIHDGEEIRGGDRFEVIHTDKYAALKLACVKRSDRGCYQIQAVNPLGEHMASFLVTVTDRPSQPGKVHVSKTSGKSVTLSWKPPEDDGGCKIGNYIIEYNRVGWDMWLKASTSRQLTADLDDLLEGSEYRFRVKAENPYGMSLPSEVSEPIFLPDIKRGIYKPVDKVPLLFEDEEKLIKIQETEMLENFGRKSKSPEPLSKARKLSVDEVSPPVPKRRKKKSKTDLNNSEVDIYKSFSFLDKSIETFQQPIEQKDHWGLPPGLKTNNGRISNEDLMNSQTKSMNCKIKRNSTDSLSQLNFERGSAPPISLSSPELGAEFEGFEEQIRNSYSSSELLYERNLNRFNGYSENENLSSEAQKIAIYAMDRKNSLRRSPITRRSNDGSEEKSIFSDSDSVHSVIDISKKLNASSFMSLANSIEEEISENIKETIDDDETEQSTSLSGVESEMSVESDDDYSMSDRSEEKFTNFGSGKRALEHNTSSAFFSTVYYDDDYMSDQKLSDKERSKSPAQRVENVDEEPSTSATKSSENFDRRLSLTKSTPQSAEETSEQSDSMSQDSLNYSNGSVDSNEYSRPDENKSDTAEITTIETLVDSTYRPRDGIPKYVMLPNPFYKENYAVSENTDMVKFRLSSDTTGIVPPEIPKRELGIASGIRQTLPVITVTEMNDCSPKSVLKKIFIPPFLSKQSNGPDRDKYDDHVSRKKSPMRDSKNVCAASNGGDTIQIPVTTADTGTEDNSDCCTDSDATAAAEMIAVRHYGDIVEQYSGVSRKPAAKTYLDFEQLKMAAAIENCDEPVVTFEAGLRDNYEDDNDNDIDEDCANDEYFDDTGDFSLATMSEQPEVIENPATSIEWLSAVVLHQPNVPEPNAIPYLKIFGNLSLALFGYWLYMCKDEKLSVPVFGFLLFRFFKTQIWDRI</sequence>
<dbReference type="AlphaFoldDB" id="A0A2H8TSL4"/>
<feature type="compositionally biased region" description="Polar residues" evidence="3">
    <location>
        <begin position="813"/>
        <end position="846"/>
    </location>
</feature>
<evidence type="ECO:0000313" key="6">
    <source>
        <dbReference type="EMBL" id="MBW16841.1"/>
    </source>
</evidence>
<feature type="domain" description="Fibronectin type-III" evidence="5">
    <location>
        <begin position="42"/>
        <end position="142"/>
    </location>
</feature>
<dbReference type="PANTHER" id="PTHR13817">
    <property type="entry name" value="TITIN"/>
    <property type="match status" value="1"/>
</dbReference>
<dbReference type="FunFam" id="2.60.40.10:FF:000056">
    <property type="entry name" value="twitchin isoform X4"/>
    <property type="match status" value="1"/>
</dbReference>
<feature type="compositionally biased region" description="Basic and acidic residues" evidence="3">
    <location>
        <begin position="966"/>
        <end position="986"/>
    </location>
</feature>
<dbReference type="InterPro" id="IPR003599">
    <property type="entry name" value="Ig_sub"/>
</dbReference>
<feature type="domain" description="Ig-like" evidence="4">
    <location>
        <begin position="240"/>
        <end position="334"/>
    </location>
</feature>
<dbReference type="SUPFAM" id="SSF48726">
    <property type="entry name" value="Immunoglobulin"/>
    <property type="match status" value="2"/>
</dbReference>
<dbReference type="SMART" id="SM00060">
    <property type="entry name" value="FN3"/>
    <property type="match status" value="2"/>
</dbReference>
<feature type="domain" description="Ig-like" evidence="4">
    <location>
        <begin position="129"/>
        <end position="236"/>
    </location>
</feature>
<feature type="compositionally biased region" description="Polar residues" evidence="3">
    <location>
        <begin position="994"/>
        <end position="1007"/>
    </location>
</feature>
<feature type="compositionally biased region" description="Basic and acidic residues" evidence="3">
    <location>
        <begin position="847"/>
        <end position="858"/>
    </location>
</feature>
<dbReference type="InterPro" id="IPR036116">
    <property type="entry name" value="FN3_sf"/>
</dbReference>
<feature type="region of interest" description="Disordered" evidence="3">
    <location>
        <begin position="465"/>
        <end position="501"/>
    </location>
</feature>
<dbReference type="InterPro" id="IPR013783">
    <property type="entry name" value="Ig-like_fold"/>
</dbReference>
<dbReference type="InterPro" id="IPR003598">
    <property type="entry name" value="Ig_sub2"/>
</dbReference>
<dbReference type="PROSITE" id="PS50835">
    <property type="entry name" value="IG_LIKE"/>
    <property type="match status" value="2"/>
</dbReference>
<dbReference type="Pfam" id="PF00041">
    <property type="entry name" value="fn3"/>
    <property type="match status" value="2"/>
</dbReference>
<reference evidence="6" key="1">
    <citation type="submission" date="2017-10" db="EMBL/GenBank/DDBJ databases">
        <title>Transcriptome Assembly of Sugarcane Aphid Adults.</title>
        <authorList>
            <person name="Scully E.D."/>
            <person name="Palmer N.A."/>
            <person name="Geib S.M."/>
            <person name="Sarath G."/>
            <person name="Sattler S.E."/>
        </authorList>
    </citation>
    <scope>NUCLEOTIDE SEQUENCE</scope>
    <source>
        <tissue evidence="6">Whole body</tissue>
    </source>
</reference>
<dbReference type="GO" id="GO:0030017">
    <property type="term" value="C:sarcomere"/>
    <property type="evidence" value="ECO:0007669"/>
    <property type="project" value="UniProtKB-ARBA"/>
</dbReference>
<dbReference type="GO" id="GO:0009653">
    <property type="term" value="P:anatomical structure morphogenesis"/>
    <property type="evidence" value="ECO:0007669"/>
    <property type="project" value="UniProtKB-ARBA"/>
</dbReference>
<dbReference type="FunFam" id="2.60.40.10:FF:000031">
    <property type="entry name" value="Myosin-binding protein C, slow type"/>
    <property type="match status" value="1"/>
</dbReference>
<dbReference type="CDD" id="cd00096">
    <property type="entry name" value="Ig"/>
    <property type="match status" value="1"/>
</dbReference>
<dbReference type="SMART" id="SM00408">
    <property type="entry name" value="IGc2"/>
    <property type="match status" value="2"/>
</dbReference>
<dbReference type="PANTHER" id="PTHR13817:SF167">
    <property type="entry name" value="MYOMESIN AND MYOSIN BINDING PROTEIN"/>
    <property type="match status" value="1"/>
</dbReference>
<dbReference type="InterPro" id="IPR003961">
    <property type="entry name" value="FN3_dom"/>
</dbReference>
<name>A0A2H8TSL4_9HEMI</name>
<dbReference type="SUPFAM" id="SSF49265">
    <property type="entry name" value="Fibronectin type III"/>
    <property type="match status" value="1"/>
</dbReference>
<feature type="domain" description="Fibronectin type-III" evidence="5">
    <location>
        <begin position="339"/>
        <end position="431"/>
    </location>
</feature>
<dbReference type="InterPro" id="IPR007110">
    <property type="entry name" value="Ig-like_dom"/>
</dbReference>
<dbReference type="PRINTS" id="PR00014">
    <property type="entry name" value="FNTYPEIII"/>
</dbReference>
<dbReference type="FunFam" id="2.60.40.10:FF:000612">
    <property type="entry name" value="palladin isoform X1"/>
    <property type="match status" value="1"/>
</dbReference>
<feature type="region of interest" description="Disordered" evidence="3">
    <location>
        <begin position="1"/>
        <end position="48"/>
    </location>
</feature>
<dbReference type="InterPro" id="IPR013098">
    <property type="entry name" value="Ig_I-set"/>
</dbReference>
<feature type="region of interest" description="Disordered" evidence="3">
    <location>
        <begin position="776"/>
        <end position="862"/>
    </location>
</feature>
<evidence type="ECO:0000256" key="2">
    <source>
        <dbReference type="ARBA" id="ARBA00023319"/>
    </source>
</evidence>
<dbReference type="SMART" id="SM00409">
    <property type="entry name" value="IG"/>
    <property type="match status" value="2"/>
</dbReference>
<feature type="compositionally biased region" description="Low complexity" evidence="3">
    <location>
        <begin position="17"/>
        <end position="39"/>
    </location>
</feature>
<protein>
    <submittedName>
        <fullName evidence="6">Titin</fullName>
    </submittedName>
</protein>
<organism evidence="6">
    <name type="scientific">Melanaphis sacchari</name>
    <dbReference type="NCBI Taxonomy" id="742174"/>
    <lineage>
        <taxon>Eukaryota</taxon>
        <taxon>Metazoa</taxon>
        <taxon>Ecdysozoa</taxon>
        <taxon>Arthropoda</taxon>
        <taxon>Hexapoda</taxon>
        <taxon>Insecta</taxon>
        <taxon>Pterygota</taxon>
        <taxon>Neoptera</taxon>
        <taxon>Paraneoptera</taxon>
        <taxon>Hemiptera</taxon>
        <taxon>Sternorrhyncha</taxon>
        <taxon>Aphidomorpha</taxon>
        <taxon>Aphidoidea</taxon>
        <taxon>Aphididae</taxon>
        <taxon>Aphidini</taxon>
        <taxon>Melanaphis</taxon>
    </lineage>
</organism>
<feature type="compositionally biased region" description="Acidic residues" evidence="3">
    <location>
        <begin position="724"/>
        <end position="733"/>
    </location>
</feature>
<dbReference type="GO" id="GO:0030154">
    <property type="term" value="P:cell differentiation"/>
    <property type="evidence" value="ECO:0007669"/>
    <property type="project" value="UniProtKB-ARBA"/>
</dbReference>
<dbReference type="EMBL" id="GFXV01005036">
    <property type="protein sequence ID" value="MBW16841.1"/>
    <property type="molecule type" value="Transcribed_RNA"/>
</dbReference>
<dbReference type="Pfam" id="PF07679">
    <property type="entry name" value="I-set"/>
    <property type="match status" value="2"/>
</dbReference>
<evidence type="ECO:0000256" key="3">
    <source>
        <dbReference type="SAM" id="MobiDB-lite"/>
    </source>
</evidence>
<keyword evidence="2" id="KW-0393">Immunoglobulin domain</keyword>
<feature type="region of interest" description="Disordered" evidence="3">
    <location>
        <begin position="964"/>
        <end position="1013"/>
    </location>
</feature>
<dbReference type="OrthoDB" id="6107607at2759"/>
<dbReference type="InterPro" id="IPR050964">
    <property type="entry name" value="Striated_Muscle_Regulatory"/>
</dbReference>
<evidence type="ECO:0000259" key="5">
    <source>
        <dbReference type="PROSITE" id="PS50853"/>
    </source>
</evidence>
<gene>
    <name evidence="6" type="primary">Ttn_0</name>
</gene>